<evidence type="ECO:0000256" key="11">
    <source>
        <dbReference type="ARBA" id="ARBA00034617"/>
    </source>
</evidence>
<feature type="region of interest" description="Disordered" evidence="15">
    <location>
        <begin position="1168"/>
        <end position="1191"/>
    </location>
</feature>
<dbReference type="CDD" id="cd17932">
    <property type="entry name" value="DEXQc_UvrD"/>
    <property type="match status" value="1"/>
</dbReference>
<dbReference type="InterPro" id="IPR011604">
    <property type="entry name" value="PDDEXK-like_dom_sf"/>
</dbReference>
<feature type="domain" description="UvrD-like helicase C-terminal" evidence="17">
    <location>
        <begin position="446"/>
        <end position="795"/>
    </location>
</feature>
<dbReference type="InterPro" id="IPR038726">
    <property type="entry name" value="PDDEXK_AddAB-type"/>
</dbReference>
<keyword evidence="19" id="KW-1185">Reference proteome</keyword>
<dbReference type="GO" id="GO:0000725">
    <property type="term" value="P:recombinational repair"/>
    <property type="evidence" value="ECO:0007669"/>
    <property type="project" value="TreeGrafter"/>
</dbReference>
<evidence type="ECO:0000256" key="13">
    <source>
        <dbReference type="ARBA" id="ARBA00048988"/>
    </source>
</evidence>
<feature type="compositionally biased region" description="Basic and acidic residues" evidence="15">
    <location>
        <begin position="267"/>
        <end position="279"/>
    </location>
</feature>
<evidence type="ECO:0000256" key="6">
    <source>
        <dbReference type="ARBA" id="ARBA00022839"/>
    </source>
</evidence>
<dbReference type="GO" id="GO:0004527">
    <property type="term" value="F:exonuclease activity"/>
    <property type="evidence" value="ECO:0007669"/>
    <property type="project" value="UniProtKB-KW"/>
</dbReference>
<dbReference type="Pfam" id="PF00580">
    <property type="entry name" value="UvrD-helicase"/>
    <property type="match status" value="1"/>
</dbReference>
<dbReference type="EMBL" id="ATLK01000001">
    <property type="protein sequence ID" value="KFF31349.1"/>
    <property type="molecule type" value="Genomic_DNA"/>
</dbReference>
<evidence type="ECO:0000256" key="2">
    <source>
        <dbReference type="ARBA" id="ARBA00022741"/>
    </source>
</evidence>
<dbReference type="InterPro" id="IPR000212">
    <property type="entry name" value="DNA_helicase_UvrD/REP"/>
</dbReference>
<evidence type="ECO:0000256" key="3">
    <source>
        <dbReference type="ARBA" id="ARBA00022763"/>
    </source>
</evidence>
<dbReference type="Proteomes" id="UP000028730">
    <property type="component" value="Unassembled WGS sequence"/>
</dbReference>
<feature type="domain" description="UvrD-like helicase ATP-binding" evidence="16">
    <location>
        <begin position="49"/>
        <end position="445"/>
    </location>
</feature>
<sequence>MDKTDGHSPDGARAMGVGIADERAQYEGGRADVGGSSAPCQPDKASKDKPTVEQAAVIDAALNEDMLVVAGAGSGKTYTMTHRIIELIRRSVPPEKILGLTFTRKAASELLGRVGAAVSDAVSGEPADGGSGRSSASRMFLKPSVFTYDAFFQSIVRRYGLLVGFDQNTQPLSDAGAWQLAVQVVDEHMDEVNPDDFGDFTTLVRQVLALSSAIGSSMIGGGCGSVPEAIKRIRAYDAGLVDALDGFLEGYVDRYLDGQPLPDEDPGEPKPPKRGRKSEEKYELACREYATRMYVHAAFEVRSRREVVRRREVLLNLVEAYGRRKKELNMAEFSDFTVAAYELVSRFPSISRKVRQQYTHVLLDEYQDTSTTQAELIAALFHPQSRDRVHDVDGGLSSVNAVGDPFQSIYAWRGASPGAFRLFIKDFGMPSDYRPHALSVTRRNSRVVLQAANNLTRPLRLEASCEGASSVREVDVSPLRAVENAPEGTLGVLGFQTLGQEIDAVARFAREAIRRYTHDGGSVHDARPHVAVLFRSKNKMPQFAEGLEAHGLSTVMIGYSALLERPDVRDVLALLRAVGDHTDSGSLMRLLATPRFALGAHDLGALASLTNRRNDDCRFQALVEAGLASEDMGHAQRAQVLKEHRDVVPNMVYLPDVLSDPQLRSFLPGDTRFSVRGAEAIARAGDALRAVQANHSLEAQIRSAVEALGLDIDTVVAQAVHEPDKPVSAALAHSAFDTLVSLSQTYCNEIAGDEAPSLRGFVGWLDSLKDVPDDSQLMASEPVDVALMTIHQAKGLEWDAVAVVGLRAGGFPSNQGNGLHIEEKREGSFVDGRWSPGEYAEQADTWLDDPTAVPVPVRADAAILPGHLSGFARNGTEESAGVTRLQGVGVPSRSDEGSAQAGVDDDEIFHDVAGLRLPDKQREDDDRPTPREEYGRRLHADERRLMYVALTRARYDALLTYSKGNDLTRIPDNGGMTRKVGKPSDFWNEACRSMQGPGALDVGQVVGMATAEAGDSSEQEGASASKGHGGHTLMDLGSPAPEGIFVGEAAESYCDAVVVQAWSEPVDDDEASRDLVWPSDMSPALASRLRWSADRVRDVRGGLQSRKDSTAAHIECSGDGSYADSDAGCAPAIMETSRSAGPVADDSLFVRAQALLDDPDLMPWNAFDREAPEDGGTDDAPSVSGYRPREVGDGLLDADVRRRGERLLSKRRQNVTDIQARTGHLDEAQSRRYWRALVRPIPVVSSPAAQAGTRLHSWAERFVKAYYGPESALTDQGLGADTQGGALMLSGVGETREDMLAELDADMSRMESGATDMDCGQALQESHVLTWERRLARSRWSRRRPFAAEMQIVASVAQLGGEIINGKLDAVFYGGIDDKEGDDRVDDGRYTIVDWKTGRKPVAKDEVERKLAQLDMYRLLFSVSESVPLERIDATLYYLNESDESGREIHASHKTGEEIVAQLREGVDESFDDDG</sequence>
<dbReference type="InterPro" id="IPR014016">
    <property type="entry name" value="UvrD-like_ATP-bd"/>
</dbReference>
<feature type="region of interest" description="Disordered" evidence="15">
    <location>
        <begin position="258"/>
        <end position="279"/>
    </location>
</feature>
<organism evidence="18 19">
    <name type="scientific">Bifidobacterium bombi DSM 19703</name>
    <dbReference type="NCBI Taxonomy" id="1341695"/>
    <lineage>
        <taxon>Bacteria</taxon>
        <taxon>Bacillati</taxon>
        <taxon>Actinomycetota</taxon>
        <taxon>Actinomycetes</taxon>
        <taxon>Bifidobacteriales</taxon>
        <taxon>Bifidobacteriaceae</taxon>
        <taxon>Bifidobacterium</taxon>
    </lineage>
</organism>
<dbReference type="InterPro" id="IPR027417">
    <property type="entry name" value="P-loop_NTPase"/>
</dbReference>
<dbReference type="GO" id="GO:0005524">
    <property type="term" value="F:ATP binding"/>
    <property type="evidence" value="ECO:0007669"/>
    <property type="project" value="UniProtKB-UniRule"/>
</dbReference>
<feature type="region of interest" description="Disordered" evidence="15">
    <location>
        <begin position="1"/>
        <end position="49"/>
    </location>
</feature>
<evidence type="ECO:0000256" key="4">
    <source>
        <dbReference type="ARBA" id="ARBA00022801"/>
    </source>
</evidence>
<proteinExistence type="predicted"/>
<keyword evidence="6" id="KW-0269">Exonuclease</keyword>
<keyword evidence="3" id="KW-0227">DNA damage</keyword>
<keyword evidence="5 14" id="KW-0347">Helicase</keyword>
<keyword evidence="4 14" id="KW-0378">Hydrolase</keyword>
<dbReference type="RefSeq" id="WP_052377399.1">
    <property type="nucleotide sequence ID" value="NZ_ATLK01000001.1"/>
</dbReference>
<dbReference type="GO" id="GO:0016887">
    <property type="term" value="F:ATP hydrolysis activity"/>
    <property type="evidence" value="ECO:0007669"/>
    <property type="project" value="RHEA"/>
</dbReference>
<dbReference type="Gene3D" id="1.10.486.10">
    <property type="entry name" value="PCRA, domain 4"/>
    <property type="match status" value="1"/>
</dbReference>
<dbReference type="Pfam" id="PF12705">
    <property type="entry name" value="PDDEXK_1"/>
    <property type="match status" value="1"/>
</dbReference>
<dbReference type="PROSITE" id="PS51217">
    <property type="entry name" value="UVRD_HELICASE_CTER"/>
    <property type="match status" value="1"/>
</dbReference>
<dbReference type="SUPFAM" id="SSF52540">
    <property type="entry name" value="P-loop containing nucleoside triphosphate hydrolases"/>
    <property type="match status" value="1"/>
</dbReference>
<evidence type="ECO:0000313" key="19">
    <source>
        <dbReference type="Proteomes" id="UP000028730"/>
    </source>
</evidence>
<dbReference type="STRING" id="1341695.BBOMB_0696"/>
<evidence type="ECO:0000256" key="14">
    <source>
        <dbReference type="PROSITE-ProRule" id="PRU00560"/>
    </source>
</evidence>
<dbReference type="PANTHER" id="PTHR11070:SF55">
    <property type="entry name" value="DNA 3'-5' HELICASE"/>
    <property type="match status" value="1"/>
</dbReference>
<evidence type="ECO:0000256" key="8">
    <source>
        <dbReference type="ARBA" id="ARBA00023125"/>
    </source>
</evidence>
<accession>A0A080N678</accession>
<dbReference type="EC" id="5.6.2.4" evidence="12"/>
<comment type="catalytic activity">
    <reaction evidence="13">
        <text>ATP + H2O = ADP + phosphate + H(+)</text>
        <dbReference type="Rhea" id="RHEA:13065"/>
        <dbReference type="ChEBI" id="CHEBI:15377"/>
        <dbReference type="ChEBI" id="CHEBI:15378"/>
        <dbReference type="ChEBI" id="CHEBI:30616"/>
        <dbReference type="ChEBI" id="CHEBI:43474"/>
        <dbReference type="ChEBI" id="CHEBI:456216"/>
        <dbReference type="EC" id="5.6.2.4"/>
    </reaction>
</comment>
<feature type="region of interest" description="Disordered" evidence="15">
    <location>
        <begin position="1012"/>
        <end position="1034"/>
    </location>
</feature>
<dbReference type="PROSITE" id="PS51198">
    <property type="entry name" value="UVRD_HELICASE_ATP_BIND"/>
    <property type="match status" value="1"/>
</dbReference>
<comment type="catalytic activity">
    <reaction evidence="11">
        <text>Couples ATP hydrolysis with the unwinding of duplex DNA by translocating in the 3'-5' direction.</text>
        <dbReference type="EC" id="5.6.2.4"/>
    </reaction>
</comment>
<keyword evidence="8" id="KW-0238">DNA-binding</keyword>
<keyword evidence="9" id="KW-0234">DNA repair</keyword>
<evidence type="ECO:0000259" key="16">
    <source>
        <dbReference type="PROSITE" id="PS51198"/>
    </source>
</evidence>
<gene>
    <name evidence="18" type="ORF">BBOMB_0696</name>
</gene>
<dbReference type="PANTHER" id="PTHR11070">
    <property type="entry name" value="UVRD / RECB / PCRA DNA HELICASE FAMILY MEMBER"/>
    <property type="match status" value="1"/>
</dbReference>
<evidence type="ECO:0000256" key="15">
    <source>
        <dbReference type="SAM" id="MobiDB-lite"/>
    </source>
</evidence>
<evidence type="ECO:0000313" key="18">
    <source>
        <dbReference type="EMBL" id="KFF31349.1"/>
    </source>
</evidence>
<evidence type="ECO:0000256" key="10">
    <source>
        <dbReference type="ARBA" id="ARBA00023235"/>
    </source>
</evidence>
<protein>
    <recommendedName>
        <fullName evidence="12">DNA 3'-5' helicase</fullName>
        <ecNumber evidence="12">5.6.2.4</ecNumber>
    </recommendedName>
</protein>
<feature type="compositionally biased region" description="Basic and acidic residues" evidence="15">
    <location>
        <begin position="1"/>
        <end position="10"/>
    </location>
</feature>
<keyword evidence="10" id="KW-0413">Isomerase</keyword>
<keyword evidence="7 14" id="KW-0067">ATP-binding</keyword>
<dbReference type="Gene3D" id="3.40.50.300">
    <property type="entry name" value="P-loop containing nucleotide triphosphate hydrolases"/>
    <property type="match status" value="3"/>
</dbReference>
<evidence type="ECO:0000256" key="12">
    <source>
        <dbReference type="ARBA" id="ARBA00034808"/>
    </source>
</evidence>
<dbReference type="Pfam" id="PF13361">
    <property type="entry name" value="UvrD_C"/>
    <property type="match status" value="2"/>
</dbReference>
<dbReference type="GO" id="GO:0043138">
    <property type="term" value="F:3'-5' DNA helicase activity"/>
    <property type="evidence" value="ECO:0007669"/>
    <property type="project" value="UniProtKB-EC"/>
</dbReference>
<keyword evidence="1" id="KW-0540">Nuclease</keyword>
<dbReference type="InterPro" id="IPR014017">
    <property type="entry name" value="DNA_helicase_UvrD-like_C"/>
</dbReference>
<evidence type="ECO:0000256" key="5">
    <source>
        <dbReference type="ARBA" id="ARBA00022806"/>
    </source>
</evidence>
<dbReference type="eggNOG" id="COG2887">
    <property type="taxonomic scope" value="Bacteria"/>
</dbReference>
<evidence type="ECO:0000256" key="9">
    <source>
        <dbReference type="ARBA" id="ARBA00023204"/>
    </source>
</evidence>
<dbReference type="Gene3D" id="3.90.320.10">
    <property type="match status" value="1"/>
</dbReference>
<reference evidence="18 19" key="1">
    <citation type="journal article" date="2014" name="Appl. Environ. Microbiol.">
        <title>Genomic encyclopedia of type strains of the genus Bifidobacterium.</title>
        <authorList>
            <person name="Milani C."/>
            <person name="Lugli G.A."/>
            <person name="Duranti S."/>
            <person name="Turroni F."/>
            <person name="Bottacini F."/>
            <person name="Mangifesta M."/>
            <person name="Sanchez B."/>
            <person name="Viappiani A."/>
            <person name="Mancabelli L."/>
            <person name="Taminiau B."/>
            <person name="Delcenserie V."/>
            <person name="Barrangou R."/>
            <person name="Margolles A."/>
            <person name="van Sinderen D."/>
            <person name="Ventura M."/>
        </authorList>
    </citation>
    <scope>NUCLEOTIDE SEQUENCE [LARGE SCALE GENOMIC DNA]</scope>
    <source>
        <strain evidence="18 19">DSM 19703</strain>
    </source>
</reference>
<evidence type="ECO:0000256" key="1">
    <source>
        <dbReference type="ARBA" id="ARBA00022722"/>
    </source>
</evidence>
<evidence type="ECO:0000259" key="17">
    <source>
        <dbReference type="PROSITE" id="PS51217"/>
    </source>
</evidence>
<keyword evidence="2 14" id="KW-0547">Nucleotide-binding</keyword>
<dbReference type="eggNOG" id="COG0210">
    <property type="taxonomic scope" value="Bacteria"/>
</dbReference>
<evidence type="ECO:0000256" key="7">
    <source>
        <dbReference type="ARBA" id="ARBA00022840"/>
    </source>
</evidence>
<feature type="binding site" evidence="14">
    <location>
        <begin position="70"/>
        <end position="77"/>
    </location>
    <ligand>
        <name>ATP</name>
        <dbReference type="ChEBI" id="CHEBI:30616"/>
    </ligand>
</feature>
<dbReference type="GO" id="GO:0003677">
    <property type="term" value="F:DNA binding"/>
    <property type="evidence" value="ECO:0007669"/>
    <property type="project" value="UniProtKB-KW"/>
</dbReference>
<feature type="compositionally biased region" description="Basic and acidic residues" evidence="15">
    <location>
        <begin position="917"/>
        <end position="937"/>
    </location>
</feature>
<comment type="caution">
    <text evidence="18">The sequence shown here is derived from an EMBL/GenBank/DDBJ whole genome shotgun (WGS) entry which is preliminary data.</text>
</comment>
<name>A0A080N678_9BIFI</name>
<feature type="region of interest" description="Disordered" evidence="15">
    <location>
        <begin position="878"/>
        <end position="937"/>
    </location>
</feature>